<feature type="transmembrane region" description="Helical" evidence="6">
    <location>
        <begin position="235"/>
        <end position="256"/>
    </location>
</feature>
<dbReference type="RefSeq" id="WP_161597440.1">
    <property type="nucleotide sequence ID" value="NZ_QGQD01000097.1"/>
</dbReference>
<dbReference type="PANTHER" id="PTHR32196">
    <property type="entry name" value="ABC TRANSPORTER PERMEASE PROTEIN YPHD-RELATED-RELATED"/>
    <property type="match status" value="1"/>
</dbReference>
<evidence type="ECO:0000313" key="8">
    <source>
        <dbReference type="Proteomes" id="UP000306509"/>
    </source>
</evidence>
<sequence length="345" mass="35958">MGVTETKEGSVKSEAVEGKAHTASGVRKNTLWKILEMRELSIAIILAIMVVFLMISTSTFATSANIRVLIQGMSVDMMIAIPMAISLIAGNIDFSVGSTLCLSSYIGCMAMGAGAPAWLGILVGLLAGAVLGAINAVIINQFKITPLIATLGTWMAYQGIALVLAGGNTVSNLPAAFKSFGRMEAGGIPFTIIYMVIIIVAGIFVLKYVNFFHEAYFIGSNKNSALLAGIHTKKFIYISYALTGAVAAFAGMTLAARLGSVSQNSGTGLEFRNVVALLIGGVSMDGGEGSLIGVVLGVTIMQVVSNALVLLDINASYTKVIQGAILIIAVAIDQLNKQRKLKAAA</sequence>
<feature type="transmembrane region" description="Helical" evidence="6">
    <location>
        <begin position="78"/>
        <end position="106"/>
    </location>
</feature>
<keyword evidence="4 6" id="KW-1133">Transmembrane helix</keyword>
<evidence type="ECO:0000256" key="4">
    <source>
        <dbReference type="ARBA" id="ARBA00022989"/>
    </source>
</evidence>
<dbReference type="CDD" id="cd06579">
    <property type="entry name" value="TM_PBP1_transp_AraH_like"/>
    <property type="match status" value="1"/>
</dbReference>
<evidence type="ECO:0000256" key="2">
    <source>
        <dbReference type="ARBA" id="ARBA00022475"/>
    </source>
</evidence>
<comment type="subcellular location">
    <subcellularLocation>
        <location evidence="1">Cell membrane</location>
        <topology evidence="1">Multi-pass membrane protein</topology>
    </subcellularLocation>
</comment>
<evidence type="ECO:0000256" key="3">
    <source>
        <dbReference type="ARBA" id="ARBA00022692"/>
    </source>
</evidence>
<dbReference type="InterPro" id="IPR001851">
    <property type="entry name" value="ABC_transp_permease"/>
</dbReference>
<dbReference type="STRING" id="180332.GCA_000797495_03802"/>
<organism evidence="7 8">
    <name type="scientific">Robinsoniella peoriensis</name>
    <dbReference type="NCBI Taxonomy" id="180332"/>
    <lineage>
        <taxon>Bacteria</taxon>
        <taxon>Bacillati</taxon>
        <taxon>Bacillota</taxon>
        <taxon>Clostridia</taxon>
        <taxon>Lachnospirales</taxon>
        <taxon>Lachnospiraceae</taxon>
        <taxon>Robinsoniella</taxon>
    </lineage>
</organism>
<dbReference type="AlphaFoldDB" id="A0A4U8Q186"/>
<accession>A0A4U8Q186</accession>
<name>A0A4U8Q186_9FIRM</name>
<proteinExistence type="predicted"/>
<feature type="transmembrane region" description="Helical" evidence="6">
    <location>
        <begin position="291"/>
        <end position="311"/>
    </location>
</feature>
<feature type="transmembrane region" description="Helical" evidence="6">
    <location>
        <begin position="40"/>
        <end position="66"/>
    </location>
</feature>
<keyword evidence="8" id="KW-1185">Reference proteome</keyword>
<protein>
    <submittedName>
        <fullName evidence="7">D-allose transport system permease protein AlsC</fullName>
    </submittedName>
</protein>
<evidence type="ECO:0000313" key="7">
    <source>
        <dbReference type="EMBL" id="TLC98326.1"/>
    </source>
</evidence>
<evidence type="ECO:0000256" key="1">
    <source>
        <dbReference type="ARBA" id="ARBA00004651"/>
    </source>
</evidence>
<dbReference type="GO" id="GO:0022857">
    <property type="term" value="F:transmembrane transporter activity"/>
    <property type="evidence" value="ECO:0007669"/>
    <property type="project" value="InterPro"/>
</dbReference>
<comment type="caution">
    <text evidence="7">The sequence shown here is derived from an EMBL/GenBank/DDBJ whole genome shotgun (WGS) entry which is preliminary data.</text>
</comment>
<reference evidence="7 8" key="1">
    <citation type="journal article" date="2019" name="Anaerobe">
        <title>Detection of Robinsoniella peoriensis in multiple bone samples of a trauma patient.</title>
        <authorList>
            <person name="Schrottner P."/>
            <person name="Hartwich K."/>
            <person name="Bunk B."/>
            <person name="Schober I."/>
            <person name="Helbig S."/>
            <person name="Rudolph W.W."/>
            <person name="Gunzer F."/>
        </authorList>
    </citation>
    <scope>NUCLEOTIDE SEQUENCE [LARGE SCALE GENOMIC DNA]</scope>
    <source>
        <strain evidence="7 8">DSM 106044</strain>
    </source>
</reference>
<feature type="transmembrane region" description="Helical" evidence="6">
    <location>
        <begin position="187"/>
        <end position="206"/>
    </location>
</feature>
<dbReference type="PANTHER" id="PTHR32196:SF72">
    <property type="entry name" value="RIBOSE IMPORT PERMEASE PROTEIN RBSC"/>
    <property type="match status" value="1"/>
</dbReference>
<dbReference type="EMBL" id="QGQD01000097">
    <property type="protein sequence ID" value="TLC98326.1"/>
    <property type="molecule type" value="Genomic_DNA"/>
</dbReference>
<feature type="transmembrane region" description="Helical" evidence="6">
    <location>
        <begin position="118"/>
        <end position="139"/>
    </location>
</feature>
<keyword evidence="5 6" id="KW-0472">Membrane</keyword>
<dbReference type="Proteomes" id="UP000306509">
    <property type="component" value="Unassembled WGS sequence"/>
</dbReference>
<dbReference type="Pfam" id="PF02653">
    <property type="entry name" value="BPD_transp_2"/>
    <property type="match status" value="1"/>
</dbReference>
<gene>
    <name evidence="7" type="primary">alsC_2</name>
    <name evidence="7" type="ORF">DSM106044_04842</name>
</gene>
<keyword evidence="2" id="KW-1003">Cell membrane</keyword>
<keyword evidence="3 6" id="KW-0812">Transmembrane</keyword>
<evidence type="ECO:0000256" key="6">
    <source>
        <dbReference type="SAM" id="Phobius"/>
    </source>
</evidence>
<dbReference type="GO" id="GO:0005886">
    <property type="term" value="C:plasma membrane"/>
    <property type="evidence" value="ECO:0007669"/>
    <property type="project" value="UniProtKB-SubCell"/>
</dbReference>
<feature type="transmembrane region" description="Helical" evidence="6">
    <location>
        <begin position="146"/>
        <end position="167"/>
    </location>
</feature>
<evidence type="ECO:0000256" key="5">
    <source>
        <dbReference type="ARBA" id="ARBA00023136"/>
    </source>
</evidence>